<protein>
    <submittedName>
        <fullName evidence="2">Uncharacterized protein</fullName>
    </submittedName>
</protein>
<keyword evidence="3" id="KW-1185">Reference proteome</keyword>
<dbReference type="Proteomes" id="UP000636956">
    <property type="component" value="Unassembled WGS sequence"/>
</dbReference>
<feature type="region of interest" description="Disordered" evidence="1">
    <location>
        <begin position="86"/>
        <end position="119"/>
    </location>
</feature>
<evidence type="ECO:0000313" key="2">
    <source>
        <dbReference type="EMBL" id="GGJ93650.1"/>
    </source>
</evidence>
<gene>
    <name evidence="2" type="ORF">GCM10011372_35100</name>
</gene>
<reference evidence="2" key="2">
    <citation type="submission" date="2020-09" db="EMBL/GenBank/DDBJ databases">
        <authorList>
            <person name="Sun Q."/>
            <person name="Zhou Y."/>
        </authorList>
    </citation>
    <scope>NUCLEOTIDE SEQUENCE</scope>
    <source>
        <strain evidence="2">CGMCC 1.8984</strain>
    </source>
</reference>
<feature type="compositionally biased region" description="Low complexity" evidence="1">
    <location>
        <begin position="86"/>
        <end position="112"/>
    </location>
</feature>
<organism evidence="2 3">
    <name type="scientific">Agromyces bauzanensis</name>
    <dbReference type="NCBI Taxonomy" id="1308924"/>
    <lineage>
        <taxon>Bacteria</taxon>
        <taxon>Bacillati</taxon>
        <taxon>Actinomycetota</taxon>
        <taxon>Actinomycetes</taxon>
        <taxon>Micrococcales</taxon>
        <taxon>Microbacteriaceae</taxon>
        <taxon>Agromyces</taxon>
    </lineage>
</organism>
<feature type="region of interest" description="Disordered" evidence="1">
    <location>
        <begin position="1"/>
        <end position="24"/>
    </location>
</feature>
<dbReference type="AlphaFoldDB" id="A0A917PVC7"/>
<evidence type="ECO:0000313" key="3">
    <source>
        <dbReference type="Proteomes" id="UP000636956"/>
    </source>
</evidence>
<accession>A0A917PVC7</accession>
<dbReference type="EMBL" id="BMMD01000035">
    <property type="protein sequence ID" value="GGJ93650.1"/>
    <property type="molecule type" value="Genomic_DNA"/>
</dbReference>
<evidence type="ECO:0000256" key="1">
    <source>
        <dbReference type="SAM" id="MobiDB-lite"/>
    </source>
</evidence>
<reference evidence="2" key="1">
    <citation type="journal article" date="2014" name="Int. J. Syst. Evol. Microbiol.">
        <title>Complete genome sequence of Corynebacterium casei LMG S-19264T (=DSM 44701T), isolated from a smear-ripened cheese.</title>
        <authorList>
            <consortium name="US DOE Joint Genome Institute (JGI-PGF)"/>
            <person name="Walter F."/>
            <person name="Albersmeier A."/>
            <person name="Kalinowski J."/>
            <person name="Ruckert C."/>
        </authorList>
    </citation>
    <scope>NUCLEOTIDE SEQUENCE</scope>
    <source>
        <strain evidence="2">CGMCC 1.8984</strain>
    </source>
</reference>
<comment type="caution">
    <text evidence="2">The sequence shown here is derived from an EMBL/GenBank/DDBJ whole genome shotgun (WGS) entry which is preliminary data.</text>
</comment>
<sequence>MVVRSNGAVAVERPSGRPAASAAPVTVAAPETVNVVSVMEPTVADLVETMVPAGGTRRIRRGLPRVPGGEPWQPVGEVNVAAAASVVSQTPQGTTSTRAPAAAQAPTSVPAAPGRPALT</sequence>
<name>A0A917PVC7_9MICO</name>
<proteinExistence type="predicted"/>